<dbReference type="InterPro" id="IPR002100">
    <property type="entry name" value="TF_MADSbox"/>
</dbReference>
<proteinExistence type="predicted"/>
<feature type="domain" description="MADS-box" evidence="8">
    <location>
        <begin position="1"/>
        <end position="61"/>
    </location>
</feature>
<dbReference type="GO" id="GO:0005634">
    <property type="term" value="C:nucleus"/>
    <property type="evidence" value="ECO:0007669"/>
    <property type="project" value="UniProtKB-SubCell"/>
</dbReference>
<gene>
    <name evidence="13" type="primary">LOC116208827</name>
    <name evidence="10" type="ORF">CDL15_Pgr000711</name>
</gene>
<feature type="region of interest" description="Disordered" evidence="7">
    <location>
        <begin position="224"/>
        <end position="252"/>
    </location>
</feature>
<evidence type="ECO:0000256" key="5">
    <source>
        <dbReference type="ARBA" id="ARBA00023242"/>
    </source>
</evidence>
<dbReference type="PROSITE" id="PS51297">
    <property type="entry name" value="K_BOX"/>
    <property type="match status" value="1"/>
</dbReference>
<dbReference type="PROSITE" id="PS50066">
    <property type="entry name" value="MADS_BOX_2"/>
    <property type="match status" value="1"/>
</dbReference>
<keyword evidence="3" id="KW-0238">DNA-binding</keyword>
<dbReference type="EMBL" id="MTKT01005400">
    <property type="protein sequence ID" value="OWM67259.1"/>
    <property type="molecule type" value="Genomic_DNA"/>
</dbReference>
<keyword evidence="5" id="KW-0539">Nucleus</keyword>
<evidence type="ECO:0000259" key="8">
    <source>
        <dbReference type="PROSITE" id="PS50066"/>
    </source>
</evidence>
<evidence type="ECO:0000256" key="3">
    <source>
        <dbReference type="ARBA" id="ARBA00023125"/>
    </source>
</evidence>
<evidence type="ECO:0000313" key="10">
    <source>
        <dbReference type="EMBL" id="OWM67259.1"/>
    </source>
</evidence>
<reference evidence="11" key="1">
    <citation type="journal article" date="2017" name="Plant J.">
        <title>The pomegranate (Punica granatum L.) genome and the genomics of punicalagin biosynthesis.</title>
        <authorList>
            <person name="Qin G."/>
            <person name="Xu C."/>
            <person name="Ming R."/>
            <person name="Tang H."/>
            <person name="Guyot R."/>
            <person name="Kramer E.M."/>
            <person name="Hu Y."/>
            <person name="Yi X."/>
            <person name="Qi Y."/>
            <person name="Xu X."/>
            <person name="Gao Z."/>
            <person name="Pan H."/>
            <person name="Jian J."/>
            <person name="Tian Y."/>
            <person name="Yue Z."/>
            <person name="Xu Y."/>
        </authorList>
    </citation>
    <scope>NUCLEOTIDE SEQUENCE [LARGE SCALE GENOMIC DNA]</scope>
    <source>
        <strain evidence="11">cv. Dabenzi</strain>
    </source>
</reference>
<feature type="region of interest" description="Disordered" evidence="7">
    <location>
        <begin position="199"/>
        <end position="218"/>
    </location>
</feature>
<dbReference type="GO" id="GO:0000977">
    <property type="term" value="F:RNA polymerase II transcription regulatory region sequence-specific DNA binding"/>
    <property type="evidence" value="ECO:0007669"/>
    <property type="project" value="InterPro"/>
</dbReference>
<reference evidence="12" key="3">
    <citation type="journal article" date="2020" name="Plant Biotechnol. J.">
        <title>The pomegranate (Punica granatum L.) draft genome dissects genetic divergence between soft- and hard-seeded cultivars.</title>
        <authorList>
            <person name="Luo X."/>
            <person name="Li H."/>
            <person name="Wu Z."/>
            <person name="Yao W."/>
            <person name="Zhao P."/>
            <person name="Cao D."/>
            <person name="Yu H."/>
            <person name="Li K."/>
            <person name="Poudel K."/>
            <person name="Zhao D."/>
            <person name="Zhang F."/>
            <person name="Xia X."/>
            <person name="Chen L."/>
            <person name="Wang Q."/>
            <person name="Jing D."/>
            <person name="Cao S."/>
        </authorList>
    </citation>
    <scope>NUCLEOTIDE SEQUENCE [LARGE SCALE GENOMIC DNA]</scope>
</reference>
<keyword evidence="4" id="KW-0804">Transcription</keyword>
<dbReference type="InterPro" id="IPR033896">
    <property type="entry name" value="MEF2-like_N"/>
</dbReference>
<reference evidence="10" key="2">
    <citation type="submission" date="2017-06" db="EMBL/GenBank/DDBJ databases">
        <title>The pomegranate genome and the genomics of punicalagin biosynthesis.</title>
        <authorList>
            <person name="Xu C."/>
        </authorList>
    </citation>
    <scope>NUCLEOTIDE SEQUENCE [LARGE SCALE GENOMIC DNA]</scope>
    <source>
        <tissue evidence="10">Fresh leaf</tissue>
    </source>
</reference>
<dbReference type="Pfam" id="PF01486">
    <property type="entry name" value="K-box"/>
    <property type="match status" value="1"/>
</dbReference>
<evidence type="ECO:0000313" key="11">
    <source>
        <dbReference type="Proteomes" id="UP000197138"/>
    </source>
</evidence>
<feature type="coiled-coil region" evidence="6">
    <location>
        <begin position="154"/>
        <end position="186"/>
    </location>
</feature>
<keyword evidence="6" id="KW-0175">Coiled coil</keyword>
<sequence>MGRGRIEIKKIENVNSRQVTFSKRRNGLFKKANELSVLCDAEVAVIVFSNTGKLYEFSSTSMEHTLVRHQRGLHHELPENSSDGRVVEEHRHQTELNVLKSEISRLHMAYSRLIGRELEGLSFKELQQIECQLTEGLLSVKQKKEGFLLDQLGKSRIQEEKATLENEALRKEVEQLKGESQRKALLEFHPLEGKFSLSNPKPIKSCTSDPNEGPDVSLQLNSLATSRGDRKRKAAEMENIACDDSGSQVASE</sequence>
<dbReference type="InterPro" id="IPR050142">
    <property type="entry name" value="MADS-box/MEF2_TF"/>
</dbReference>
<dbReference type="InterPro" id="IPR036879">
    <property type="entry name" value="TF_MADSbox_sf"/>
</dbReference>
<dbReference type="PANTHER" id="PTHR48019">
    <property type="entry name" value="SERUM RESPONSE FACTOR HOMOLOG"/>
    <property type="match status" value="1"/>
</dbReference>
<evidence type="ECO:0000256" key="1">
    <source>
        <dbReference type="ARBA" id="ARBA00004123"/>
    </source>
</evidence>
<dbReference type="GO" id="GO:0046983">
    <property type="term" value="F:protein dimerization activity"/>
    <property type="evidence" value="ECO:0007669"/>
    <property type="project" value="InterPro"/>
</dbReference>
<protein>
    <submittedName>
        <fullName evidence="13">MADS-box transcription factor 23 isoform X1</fullName>
    </submittedName>
</protein>
<dbReference type="RefSeq" id="XP_031398249.1">
    <property type="nucleotide sequence ID" value="XM_031542389.1"/>
</dbReference>
<dbReference type="SMART" id="SM00432">
    <property type="entry name" value="MADS"/>
    <property type="match status" value="1"/>
</dbReference>
<evidence type="ECO:0000256" key="6">
    <source>
        <dbReference type="SAM" id="Coils"/>
    </source>
</evidence>
<dbReference type="GO" id="GO:0045944">
    <property type="term" value="P:positive regulation of transcription by RNA polymerase II"/>
    <property type="evidence" value="ECO:0007669"/>
    <property type="project" value="InterPro"/>
</dbReference>
<dbReference type="PROSITE" id="PS00350">
    <property type="entry name" value="MADS_BOX_1"/>
    <property type="match status" value="1"/>
</dbReference>
<evidence type="ECO:0000256" key="2">
    <source>
        <dbReference type="ARBA" id="ARBA00023015"/>
    </source>
</evidence>
<reference evidence="13" key="4">
    <citation type="submission" date="2025-04" db="UniProtKB">
        <authorList>
            <consortium name="RefSeq"/>
        </authorList>
    </citation>
    <scope>IDENTIFICATION</scope>
    <source>
        <tissue evidence="13">Leaf</tissue>
    </source>
</reference>
<evidence type="ECO:0000259" key="9">
    <source>
        <dbReference type="PROSITE" id="PS51297"/>
    </source>
</evidence>
<dbReference type="Proteomes" id="UP000515151">
    <property type="component" value="Chromosome 5"/>
</dbReference>
<dbReference type="Gene3D" id="3.40.1810.10">
    <property type="entry name" value="Transcription factor, MADS-box"/>
    <property type="match status" value="1"/>
</dbReference>
<comment type="subcellular location">
    <subcellularLocation>
        <location evidence="1">Nucleus</location>
    </subcellularLocation>
</comment>
<evidence type="ECO:0000313" key="13">
    <source>
        <dbReference type="RefSeq" id="XP_031398249.1"/>
    </source>
</evidence>
<evidence type="ECO:0000256" key="7">
    <source>
        <dbReference type="SAM" id="MobiDB-lite"/>
    </source>
</evidence>
<dbReference type="Pfam" id="PF00319">
    <property type="entry name" value="SRF-TF"/>
    <property type="match status" value="1"/>
</dbReference>
<dbReference type="CDD" id="cd00265">
    <property type="entry name" value="MADS_MEF2_like"/>
    <property type="match status" value="1"/>
</dbReference>
<dbReference type="OrthoDB" id="1898716at2759"/>
<name>A0A218W3Z7_PUNGR</name>
<dbReference type="AlphaFoldDB" id="A0A218W3Z7"/>
<evidence type="ECO:0000256" key="4">
    <source>
        <dbReference type="ARBA" id="ARBA00023163"/>
    </source>
</evidence>
<dbReference type="InterPro" id="IPR002487">
    <property type="entry name" value="TF_Kbox"/>
</dbReference>
<evidence type="ECO:0000313" key="12">
    <source>
        <dbReference type="Proteomes" id="UP000515151"/>
    </source>
</evidence>
<dbReference type="GeneID" id="116208827"/>
<dbReference type="Proteomes" id="UP000197138">
    <property type="component" value="Unassembled WGS sequence"/>
</dbReference>
<dbReference type="FunFam" id="3.40.1810.10:FF:000003">
    <property type="entry name" value="MADS-box transcription factor MADS-MC"/>
    <property type="match status" value="1"/>
</dbReference>
<organism evidence="10 11">
    <name type="scientific">Punica granatum</name>
    <name type="common">Pomegranate</name>
    <dbReference type="NCBI Taxonomy" id="22663"/>
    <lineage>
        <taxon>Eukaryota</taxon>
        <taxon>Viridiplantae</taxon>
        <taxon>Streptophyta</taxon>
        <taxon>Embryophyta</taxon>
        <taxon>Tracheophyta</taxon>
        <taxon>Spermatophyta</taxon>
        <taxon>Magnoliopsida</taxon>
        <taxon>eudicotyledons</taxon>
        <taxon>Gunneridae</taxon>
        <taxon>Pentapetalae</taxon>
        <taxon>rosids</taxon>
        <taxon>malvids</taxon>
        <taxon>Myrtales</taxon>
        <taxon>Lythraceae</taxon>
        <taxon>Punica</taxon>
    </lineage>
</organism>
<feature type="domain" description="K-box" evidence="9">
    <location>
        <begin position="89"/>
        <end position="179"/>
    </location>
</feature>
<keyword evidence="12" id="KW-1185">Reference proteome</keyword>
<accession>A0A218W3Z7</accession>
<dbReference type="PRINTS" id="PR00404">
    <property type="entry name" value="MADSDOMAIN"/>
</dbReference>
<keyword evidence="2" id="KW-0805">Transcription regulation</keyword>
<dbReference type="SUPFAM" id="SSF55455">
    <property type="entry name" value="SRF-like"/>
    <property type="match status" value="1"/>
</dbReference>
<dbReference type="GO" id="GO:0003700">
    <property type="term" value="F:DNA-binding transcription factor activity"/>
    <property type="evidence" value="ECO:0007669"/>
    <property type="project" value="InterPro"/>
</dbReference>